<protein>
    <submittedName>
        <fullName evidence="1">Uncharacterized protein</fullName>
    </submittedName>
</protein>
<comment type="caution">
    <text evidence="1">The sequence shown here is derived from an EMBL/GenBank/DDBJ whole genome shotgun (WGS) entry which is preliminary data.</text>
</comment>
<evidence type="ECO:0000313" key="2">
    <source>
        <dbReference type="Proteomes" id="UP001238540"/>
    </source>
</evidence>
<proteinExistence type="predicted"/>
<dbReference type="RefSeq" id="WP_290313491.1">
    <property type="nucleotide sequence ID" value="NZ_JAUFQC010000035.1"/>
</dbReference>
<dbReference type="Proteomes" id="UP001238540">
    <property type="component" value="Unassembled WGS sequence"/>
</dbReference>
<accession>A0ABT8C322</accession>
<dbReference type="EMBL" id="JAUFQC010000035">
    <property type="protein sequence ID" value="MDN3612758.1"/>
    <property type="molecule type" value="Genomic_DNA"/>
</dbReference>
<sequence>MLGNRQNAESVIDSFVKKVEKTGCVAKLHALYLSSGLSNKAHASLIFNRLASNSAVFMFDPCRQLVRP</sequence>
<gene>
    <name evidence="1" type="ORF">QWZ16_24695</name>
</gene>
<keyword evidence="2" id="KW-1185">Reference proteome</keyword>
<reference evidence="2" key="1">
    <citation type="journal article" date="2019" name="Int. J. Syst. Evol. Microbiol.">
        <title>The Global Catalogue of Microorganisms (GCM) 10K type strain sequencing project: providing services to taxonomists for standard genome sequencing and annotation.</title>
        <authorList>
            <consortium name="The Broad Institute Genomics Platform"/>
            <consortium name="The Broad Institute Genome Sequencing Center for Infectious Disease"/>
            <person name="Wu L."/>
            <person name="Ma J."/>
        </authorList>
    </citation>
    <scope>NUCLEOTIDE SEQUENCE [LARGE SCALE GENOMIC DNA]</scope>
    <source>
        <strain evidence="2">CECT 7398</strain>
    </source>
</reference>
<evidence type="ECO:0000313" key="1">
    <source>
        <dbReference type="EMBL" id="MDN3612758.1"/>
    </source>
</evidence>
<name>A0ABT8C322_9VIBR</name>
<organism evidence="1 2">
    <name type="scientific">Vibrio ostreicida</name>
    <dbReference type="NCBI Taxonomy" id="526588"/>
    <lineage>
        <taxon>Bacteria</taxon>
        <taxon>Pseudomonadati</taxon>
        <taxon>Pseudomonadota</taxon>
        <taxon>Gammaproteobacteria</taxon>
        <taxon>Vibrionales</taxon>
        <taxon>Vibrionaceae</taxon>
        <taxon>Vibrio</taxon>
    </lineage>
</organism>